<evidence type="ECO:0000256" key="1">
    <source>
        <dbReference type="SAM" id="MobiDB-lite"/>
    </source>
</evidence>
<dbReference type="Pfam" id="PF00005">
    <property type="entry name" value="ABC_tran"/>
    <property type="match status" value="1"/>
</dbReference>
<organism evidence="3 4">
    <name type="scientific">Paenibacillus larvae subsp. pulvifaciens</name>
    <dbReference type="NCBI Taxonomy" id="1477"/>
    <lineage>
        <taxon>Bacteria</taxon>
        <taxon>Bacillati</taxon>
        <taxon>Bacillota</taxon>
        <taxon>Bacilli</taxon>
        <taxon>Bacillales</taxon>
        <taxon>Paenibacillaceae</taxon>
        <taxon>Paenibacillus</taxon>
    </lineage>
</organism>
<feature type="region of interest" description="Disordered" evidence="1">
    <location>
        <begin position="31"/>
        <end position="51"/>
    </location>
</feature>
<dbReference type="PANTHER" id="PTHR46743">
    <property type="entry name" value="TEICHOIC ACIDS EXPORT ATP-BINDING PROTEIN TAGH"/>
    <property type="match status" value="1"/>
</dbReference>
<evidence type="ECO:0000313" key="3">
    <source>
        <dbReference type="EMBL" id="ARF70474.1"/>
    </source>
</evidence>
<sequence>MLLLKYHGAQLVLKNVTLEVRKGERIGLIGPNGSGKSTLLRRERPETRTAA</sequence>
<proteinExistence type="predicted"/>
<dbReference type="GO" id="GO:0016887">
    <property type="term" value="F:ATP hydrolysis activity"/>
    <property type="evidence" value="ECO:0007669"/>
    <property type="project" value="InterPro"/>
</dbReference>
<dbReference type="EMBL" id="CP020557">
    <property type="protein sequence ID" value="ARF70474.1"/>
    <property type="molecule type" value="Genomic_DNA"/>
</dbReference>
<evidence type="ECO:0000313" key="4">
    <source>
        <dbReference type="Proteomes" id="UP000192727"/>
    </source>
</evidence>
<dbReference type="PANTHER" id="PTHR46743:SF2">
    <property type="entry name" value="TEICHOIC ACIDS EXPORT ATP-BINDING PROTEIN TAGH"/>
    <property type="match status" value="1"/>
</dbReference>
<feature type="domain" description="ABC transporter" evidence="2">
    <location>
        <begin position="13"/>
        <end position="41"/>
    </location>
</feature>
<protein>
    <recommendedName>
        <fullName evidence="2">ABC transporter domain-containing protein</fullName>
    </recommendedName>
</protein>
<dbReference type="InterPro" id="IPR050683">
    <property type="entry name" value="Bact_Polysacc_Export_ATP-bd"/>
</dbReference>
<dbReference type="Proteomes" id="UP000192727">
    <property type="component" value="Chromosome"/>
</dbReference>
<name>A0A1V0UZ44_9BACL</name>
<dbReference type="Gene3D" id="3.40.50.300">
    <property type="entry name" value="P-loop containing nucleotide triphosphate hydrolases"/>
    <property type="match status" value="1"/>
</dbReference>
<dbReference type="SUPFAM" id="SSF52540">
    <property type="entry name" value="P-loop containing nucleoside triphosphate hydrolases"/>
    <property type="match status" value="1"/>
</dbReference>
<accession>A0A1V0UZ44</accession>
<evidence type="ECO:0000259" key="2">
    <source>
        <dbReference type="Pfam" id="PF00005"/>
    </source>
</evidence>
<dbReference type="InterPro" id="IPR003439">
    <property type="entry name" value="ABC_transporter-like_ATP-bd"/>
</dbReference>
<dbReference type="InterPro" id="IPR027417">
    <property type="entry name" value="P-loop_NTPase"/>
</dbReference>
<dbReference type="AlphaFoldDB" id="A0A1V0UZ44"/>
<gene>
    <name evidence="3" type="ORF">B7C51_11555</name>
</gene>
<dbReference type="GO" id="GO:0005524">
    <property type="term" value="F:ATP binding"/>
    <property type="evidence" value="ECO:0007669"/>
    <property type="project" value="InterPro"/>
</dbReference>
<reference evidence="3 4" key="1">
    <citation type="submission" date="2017-03" db="EMBL/GenBank/DDBJ databases">
        <title>Paenibacillus larvae genome sequencing.</title>
        <authorList>
            <person name="Dingman D.W."/>
        </authorList>
    </citation>
    <scope>NUCLEOTIDE SEQUENCE [LARGE SCALE GENOMIC DNA]</scope>
    <source>
        <strain evidence="3 4">SAG 10367</strain>
    </source>
</reference>
<feature type="compositionally biased region" description="Basic and acidic residues" evidence="1">
    <location>
        <begin position="40"/>
        <end position="51"/>
    </location>
</feature>